<sequence length="319" mass="35139">MNYFHPLITTDLLSSADMALLDRFKKGLSKSRETFTSGLTSAFKRHPKIDELFWENLEEVLISGDVGFEATMEIVDNLRAAAKKERLKESEDLWSHLTKKIAEMLKIGEPSILKAEKQVVLVIGVNGSGKTTTIAKLAHKLKDADKSCLLAGADTFRAAAIEQLEKWAERVQVRMIKHERGSDPAAVVFDSINAAKAGEIDYVLGDTAGRLHTQKNLMEELKKIKRVAERQAGDYSVKTLLVLDANTGQNALAQTKLFNDELGVDEIALTKMDGTAKGGIIIAIAKNFNIPVSFIGIGEKIDDLQEFNPELFAKALVEV</sequence>
<dbReference type="AlphaFoldDB" id="A0A0F9MYE4"/>
<dbReference type="HAMAP" id="MF_00920">
    <property type="entry name" value="FtsY"/>
    <property type="match status" value="1"/>
</dbReference>
<dbReference type="CDD" id="cd17874">
    <property type="entry name" value="FtsY"/>
    <property type="match status" value="1"/>
</dbReference>
<dbReference type="SUPFAM" id="SSF47364">
    <property type="entry name" value="Domain of the SRP/SRP receptor G-proteins"/>
    <property type="match status" value="1"/>
</dbReference>
<keyword evidence="9" id="KW-0675">Receptor</keyword>
<comment type="subcellular location">
    <subcellularLocation>
        <location evidence="1">Cell membrane</location>
        <topology evidence="1">Peripheral membrane protein</topology>
        <orientation evidence="1">Cytoplasmic side</orientation>
    </subcellularLocation>
</comment>
<dbReference type="FunFam" id="3.40.50.300:FF:000053">
    <property type="entry name" value="Signal recognition particle receptor FtsY"/>
    <property type="match status" value="1"/>
</dbReference>
<dbReference type="SMART" id="SM00962">
    <property type="entry name" value="SRP54"/>
    <property type="match status" value="1"/>
</dbReference>
<dbReference type="InterPro" id="IPR004390">
    <property type="entry name" value="SR_rcpt_FtsY"/>
</dbReference>
<dbReference type="GO" id="GO:0003924">
    <property type="term" value="F:GTPase activity"/>
    <property type="evidence" value="ECO:0007669"/>
    <property type="project" value="TreeGrafter"/>
</dbReference>
<dbReference type="SMART" id="SM00382">
    <property type="entry name" value="AAA"/>
    <property type="match status" value="1"/>
</dbReference>
<gene>
    <name evidence="11" type="ORF">LCGC14_1033900</name>
</gene>
<evidence type="ECO:0000256" key="5">
    <source>
        <dbReference type="ARBA" id="ARBA00022741"/>
    </source>
</evidence>
<dbReference type="Gene3D" id="1.20.120.140">
    <property type="entry name" value="Signal recognition particle SRP54, nucleotide-binding domain"/>
    <property type="match status" value="1"/>
</dbReference>
<dbReference type="FunFam" id="1.20.120.140:FF:000002">
    <property type="entry name" value="Signal recognition particle receptor FtsY"/>
    <property type="match status" value="1"/>
</dbReference>
<dbReference type="InterPro" id="IPR036225">
    <property type="entry name" value="SRP/SRP_N"/>
</dbReference>
<evidence type="ECO:0000313" key="11">
    <source>
        <dbReference type="EMBL" id="KKN10714.1"/>
    </source>
</evidence>
<keyword evidence="6" id="KW-0378">Hydrolase</keyword>
<reference evidence="11" key="1">
    <citation type="journal article" date="2015" name="Nature">
        <title>Complex archaea that bridge the gap between prokaryotes and eukaryotes.</title>
        <authorList>
            <person name="Spang A."/>
            <person name="Saw J.H."/>
            <person name="Jorgensen S.L."/>
            <person name="Zaremba-Niedzwiedzka K."/>
            <person name="Martijn J."/>
            <person name="Lind A.E."/>
            <person name="van Eijk R."/>
            <person name="Schleper C."/>
            <person name="Guy L."/>
            <person name="Ettema T.J."/>
        </authorList>
    </citation>
    <scope>NUCLEOTIDE SEQUENCE</scope>
</reference>
<keyword evidence="3" id="KW-1003">Cell membrane</keyword>
<dbReference type="InterPro" id="IPR000897">
    <property type="entry name" value="SRP54_GTPase_dom"/>
</dbReference>
<evidence type="ECO:0000256" key="1">
    <source>
        <dbReference type="ARBA" id="ARBA00004413"/>
    </source>
</evidence>
<comment type="similarity">
    <text evidence="2">Belongs to the GTP-binding SRP family.</text>
</comment>
<feature type="domain" description="SRP54-type proteins GTP-binding" evidence="10">
    <location>
        <begin position="291"/>
        <end position="304"/>
    </location>
</feature>
<accession>A0A0F9MYE4</accession>
<evidence type="ECO:0000259" key="10">
    <source>
        <dbReference type="PROSITE" id="PS00300"/>
    </source>
</evidence>
<evidence type="ECO:0000256" key="3">
    <source>
        <dbReference type="ARBA" id="ARBA00022475"/>
    </source>
</evidence>
<dbReference type="GO" id="GO:0006614">
    <property type="term" value="P:SRP-dependent cotranslational protein targeting to membrane"/>
    <property type="evidence" value="ECO:0007669"/>
    <property type="project" value="InterPro"/>
</dbReference>
<organism evidence="11">
    <name type="scientific">marine sediment metagenome</name>
    <dbReference type="NCBI Taxonomy" id="412755"/>
    <lineage>
        <taxon>unclassified sequences</taxon>
        <taxon>metagenomes</taxon>
        <taxon>ecological metagenomes</taxon>
    </lineage>
</organism>
<name>A0A0F9MYE4_9ZZZZ</name>
<comment type="caution">
    <text evidence="11">The sequence shown here is derived from an EMBL/GenBank/DDBJ whole genome shotgun (WGS) entry which is preliminary data.</text>
</comment>
<evidence type="ECO:0000256" key="4">
    <source>
        <dbReference type="ARBA" id="ARBA00022490"/>
    </source>
</evidence>
<evidence type="ECO:0000256" key="2">
    <source>
        <dbReference type="ARBA" id="ARBA00008531"/>
    </source>
</evidence>
<dbReference type="GO" id="GO:0005047">
    <property type="term" value="F:signal recognition particle binding"/>
    <property type="evidence" value="ECO:0007669"/>
    <property type="project" value="TreeGrafter"/>
</dbReference>
<dbReference type="Gene3D" id="3.40.50.300">
    <property type="entry name" value="P-loop containing nucleotide triphosphate hydrolases"/>
    <property type="match status" value="1"/>
</dbReference>
<dbReference type="EMBL" id="LAZR01004215">
    <property type="protein sequence ID" value="KKN10714.1"/>
    <property type="molecule type" value="Genomic_DNA"/>
</dbReference>
<dbReference type="PANTHER" id="PTHR43134:SF1">
    <property type="entry name" value="SIGNAL RECOGNITION PARTICLE RECEPTOR SUBUNIT ALPHA"/>
    <property type="match status" value="1"/>
</dbReference>
<dbReference type="GO" id="GO:0005737">
    <property type="term" value="C:cytoplasm"/>
    <property type="evidence" value="ECO:0007669"/>
    <property type="project" value="UniProtKB-ARBA"/>
</dbReference>
<dbReference type="SMART" id="SM00963">
    <property type="entry name" value="SRP54_N"/>
    <property type="match status" value="1"/>
</dbReference>
<keyword evidence="5" id="KW-0547">Nucleotide-binding</keyword>
<protein>
    <recommendedName>
        <fullName evidence="10">SRP54-type proteins GTP-binding domain-containing protein</fullName>
    </recommendedName>
</protein>
<dbReference type="GO" id="GO:0005886">
    <property type="term" value="C:plasma membrane"/>
    <property type="evidence" value="ECO:0007669"/>
    <property type="project" value="UniProtKB-SubCell"/>
</dbReference>
<keyword evidence="7" id="KW-0342">GTP-binding</keyword>
<dbReference type="InterPro" id="IPR042101">
    <property type="entry name" value="SRP54_N_sf"/>
</dbReference>
<proteinExistence type="inferred from homology"/>
<evidence type="ECO:0000256" key="8">
    <source>
        <dbReference type="ARBA" id="ARBA00023136"/>
    </source>
</evidence>
<dbReference type="Pfam" id="PF02881">
    <property type="entry name" value="SRP54_N"/>
    <property type="match status" value="1"/>
</dbReference>
<dbReference type="Pfam" id="PF00448">
    <property type="entry name" value="SRP54"/>
    <property type="match status" value="1"/>
</dbReference>
<evidence type="ECO:0000256" key="7">
    <source>
        <dbReference type="ARBA" id="ARBA00023134"/>
    </source>
</evidence>
<dbReference type="InterPro" id="IPR003593">
    <property type="entry name" value="AAA+_ATPase"/>
</dbReference>
<keyword evidence="4" id="KW-0963">Cytoplasm</keyword>
<evidence type="ECO:0000256" key="9">
    <source>
        <dbReference type="ARBA" id="ARBA00023170"/>
    </source>
</evidence>
<evidence type="ECO:0000256" key="6">
    <source>
        <dbReference type="ARBA" id="ARBA00022801"/>
    </source>
</evidence>
<dbReference type="InterPro" id="IPR027417">
    <property type="entry name" value="P-loop_NTPase"/>
</dbReference>
<dbReference type="InterPro" id="IPR013822">
    <property type="entry name" value="Signal_recog_particl_SRP54_hlx"/>
</dbReference>
<dbReference type="NCBIfam" id="TIGR00064">
    <property type="entry name" value="ftsY"/>
    <property type="match status" value="1"/>
</dbReference>
<dbReference type="PANTHER" id="PTHR43134">
    <property type="entry name" value="SIGNAL RECOGNITION PARTICLE RECEPTOR SUBUNIT ALPHA"/>
    <property type="match status" value="1"/>
</dbReference>
<dbReference type="SUPFAM" id="SSF52540">
    <property type="entry name" value="P-loop containing nucleoside triphosphate hydrolases"/>
    <property type="match status" value="1"/>
</dbReference>
<keyword evidence="8" id="KW-0472">Membrane</keyword>
<dbReference type="GO" id="GO:0005525">
    <property type="term" value="F:GTP binding"/>
    <property type="evidence" value="ECO:0007669"/>
    <property type="project" value="UniProtKB-KW"/>
</dbReference>
<dbReference type="PROSITE" id="PS00300">
    <property type="entry name" value="SRP54"/>
    <property type="match status" value="1"/>
</dbReference>